<proteinExistence type="predicted"/>
<dbReference type="OrthoDB" id="1404170at2"/>
<organism evidence="1 2">
    <name type="scientific">Candidatus Nitrospira nitrificans</name>
    <dbReference type="NCBI Taxonomy" id="1742973"/>
    <lineage>
        <taxon>Bacteria</taxon>
        <taxon>Pseudomonadati</taxon>
        <taxon>Nitrospirota</taxon>
        <taxon>Nitrospiria</taxon>
        <taxon>Nitrospirales</taxon>
        <taxon>Nitrospiraceae</taxon>
        <taxon>Nitrospira</taxon>
    </lineage>
</organism>
<dbReference type="EMBL" id="CZPZ01000010">
    <property type="protein sequence ID" value="CUS34733.1"/>
    <property type="molecule type" value="Genomic_DNA"/>
</dbReference>
<keyword evidence="2" id="KW-1185">Reference proteome</keyword>
<dbReference type="RefSeq" id="WP_090896037.1">
    <property type="nucleotide sequence ID" value="NZ_CZPZ01000010.1"/>
</dbReference>
<dbReference type="AlphaFoldDB" id="A0A0S4LDL7"/>
<gene>
    <name evidence="1" type="ORF">COMA2_180083</name>
</gene>
<protein>
    <submittedName>
        <fullName evidence="1">Uncharacterized protein</fullName>
    </submittedName>
</protein>
<reference evidence="2" key="1">
    <citation type="submission" date="2015-10" db="EMBL/GenBank/DDBJ databases">
        <authorList>
            <person name="Luecker S."/>
            <person name="Luecker S."/>
        </authorList>
    </citation>
    <scope>NUCLEOTIDE SEQUENCE [LARGE SCALE GENOMIC DNA]</scope>
</reference>
<dbReference type="STRING" id="1742973.COMA2_180083"/>
<accession>A0A0S4LDL7</accession>
<sequence length="146" mass="16553">MATLTEFLRKQKAADNPRLRLRRQREWVSALEGLFETIRCWLAEAEREKLIKVRTEKVPHTEESLGTFDVPRLTMTVDHKTIVMKPIGATVIGADGRVDMVSPKGTYILLYLADRGKWVHGFGSKPSEFPGLSEKVFTDLLTRALA</sequence>
<name>A0A0S4LDL7_9BACT</name>
<evidence type="ECO:0000313" key="1">
    <source>
        <dbReference type="EMBL" id="CUS34733.1"/>
    </source>
</evidence>
<dbReference type="Proteomes" id="UP000198736">
    <property type="component" value="Unassembled WGS sequence"/>
</dbReference>
<evidence type="ECO:0000313" key="2">
    <source>
        <dbReference type="Proteomes" id="UP000198736"/>
    </source>
</evidence>